<gene>
    <name evidence="1" type="ORF">EJB05_21162</name>
</gene>
<organism evidence="1 2">
    <name type="scientific">Eragrostis curvula</name>
    <name type="common">weeping love grass</name>
    <dbReference type="NCBI Taxonomy" id="38414"/>
    <lineage>
        <taxon>Eukaryota</taxon>
        <taxon>Viridiplantae</taxon>
        <taxon>Streptophyta</taxon>
        <taxon>Embryophyta</taxon>
        <taxon>Tracheophyta</taxon>
        <taxon>Spermatophyta</taxon>
        <taxon>Magnoliopsida</taxon>
        <taxon>Liliopsida</taxon>
        <taxon>Poales</taxon>
        <taxon>Poaceae</taxon>
        <taxon>PACMAD clade</taxon>
        <taxon>Chloridoideae</taxon>
        <taxon>Eragrostideae</taxon>
        <taxon>Eragrostidinae</taxon>
        <taxon>Eragrostis</taxon>
    </lineage>
</organism>
<dbReference type="AlphaFoldDB" id="A0A5J9V290"/>
<evidence type="ECO:0000313" key="1">
    <source>
        <dbReference type="EMBL" id="TVU29588.1"/>
    </source>
</evidence>
<evidence type="ECO:0000313" key="2">
    <source>
        <dbReference type="Proteomes" id="UP000324897"/>
    </source>
</evidence>
<dbReference type="Proteomes" id="UP000324897">
    <property type="component" value="Chromosome 1"/>
</dbReference>
<accession>A0A5J9V290</accession>
<proteinExistence type="predicted"/>
<comment type="caution">
    <text evidence="1">The sequence shown here is derived from an EMBL/GenBank/DDBJ whole genome shotgun (WGS) entry which is preliminary data.</text>
</comment>
<keyword evidence="2" id="KW-1185">Reference proteome</keyword>
<name>A0A5J9V290_9POAL</name>
<sequence length="227" mass="24634">MIKRQLWSWRLEDIAVSMSSILCSYVTDLFISGFLHFDIFKVKGKWCTHLHFPLASPLGAVELPQEHVPVLPLAAYHGAHRGVGHQLGQPGAQVHGLRVRSHSPQRGGHLLLADGAEGEDAAGAEELRDGDFPELAPVLAVWHEDDATARPPLVSARKVALSGRDANAASCVLSTSRAASRDDTTSVGTAPMRRSMTAPWRRARFRMARCGSCHCQATFGAQAAEDR</sequence>
<reference evidence="1 2" key="1">
    <citation type="journal article" date="2019" name="Sci. Rep.">
        <title>A high-quality genome of Eragrostis curvula grass provides insights into Poaceae evolution and supports new strategies to enhance forage quality.</title>
        <authorList>
            <person name="Carballo J."/>
            <person name="Santos B.A.C.M."/>
            <person name="Zappacosta D."/>
            <person name="Garbus I."/>
            <person name="Selva J.P."/>
            <person name="Gallo C.A."/>
            <person name="Diaz A."/>
            <person name="Albertini E."/>
            <person name="Caccamo M."/>
            <person name="Echenique V."/>
        </authorList>
    </citation>
    <scope>NUCLEOTIDE SEQUENCE [LARGE SCALE GENOMIC DNA]</scope>
    <source>
        <strain evidence="2">cv. Victoria</strain>
        <tissue evidence="1">Leaf</tissue>
    </source>
</reference>
<protein>
    <submittedName>
        <fullName evidence="1">Uncharacterized protein</fullName>
    </submittedName>
</protein>
<dbReference type="EMBL" id="RWGY01000011">
    <property type="protein sequence ID" value="TVU29588.1"/>
    <property type="molecule type" value="Genomic_DNA"/>
</dbReference>
<dbReference type="Gramene" id="TVU29588">
    <property type="protein sequence ID" value="TVU29588"/>
    <property type="gene ID" value="EJB05_21162"/>
</dbReference>